<comment type="cofactor">
    <cofactor evidence="1">
        <name>pyridoxal 5'-phosphate</name>
        <dbReference type="ChEBI" id="CHEBI:597326"/>
    </cofactor>
</comment>
<evidence type="ECO:0000256" key="7">
    <source>
        <dbReference type="SAM" id="MobiDB-lite"/>
    </source>
</evidence>
<evidence type="ECO:0000256" key="5">
    <source>
        <dbReference type="ARBA" id="ARBA00022679"/>
    </source>
</evidence>
<keyword evidence="10" id="KW-1185">Reference proteome</keyword>
<dbReference type="CDD" id="cd00609">
    <property type="entry name" value="AAT_like"/>
    <property type="match status" value="1"/>
</dbReference>
<dbReference type="InterPro" id="IPR015421">
    <property type="entry name" value="PyrdxlP-dep_Trfase_major"/>
</dbReference>
<dbReference type="EMBL" id="BOMB01000023">
    <property type="protein sequence ID" value="GID13254.1"/>
    <property type="molecule type" value="Genomic_DNA"/>
</dbReference>
<keyword evidence="4" id="KW-0032">Aminotransferase</keyword>
<dbReference type="Proteomes" id="UP000612808">
    <property type="component" value="Unassembled WGS sequence"/>
</dbReference>
<dbReference type="GO" id="GO:0030170">
    <property type="term" value="F:pyridoxal phosphate binding"/>
    <property type="evidence" value="ECO:0007669"/>
    <property type="project" value="InterPro"/>
</dbReference>
<comment type="caution">
    <text evidence="9">The sequence shown here is derived from an EMBL/GenBank/DDBJ whole genome shotgun (WGS) entry which is preliminary data.</text>
</comment>
<dbReference type="PANTHER" id="PTHR42790:SF19">
    <property type="entry name" value="KYNURENINE_ALPHA-AMINOADIPATE AMINOTRANSFERASE, MITOCHONDRIAL"/>
    <property type="match status" value="1"/>
</dbReference>
<keyword evidence="6" id="KW-0663">Pyridoxal phosphate</keyword>
<keyword evidence="5" id="KW-0808">Transferase</keyword>
<evidence type="ECO:0000256" key="2">
    <source>
        <dbReference type="ARBA" id="ARBA00007441"/>
    </source>
</evidence>
<dbReference type="Pfam" id="PF00155">
    <property type="entry name" value="Aminotran_1_2"/>
    <property type="match status" value="1"/>
</dbReference>
<reference evidence="9" key="1">
    <citation type="submission" date="2021-01" db="EMBL/GenBank/DDBJ databases">
        <title>Whole genome shotgun sequence of Actinocatenispora rupis NBRC 107355.</title>
        <authorList>
            <person name="Komaki H."/>
            <person name="Tamura T."/>
        </authorList>
    </citation>
    <scope>NUCLEOTIDE SEQUENCE</scope>
    <source>
        <strain evidence="9">NBRC 107355</strain>
    </source>
</reference>
<feature type="region of interest" description="Disordered" evidence="7">
    <location>
        <begin position="415"/>
        <end position="435"/>
    </location>
</feature>
<name>A0A8J3JAQ5_9ACTN</name>
<evidence type="ECO:0000256" key="3">
    <source>
        <dbReference type="ARBA" id="ARBA00011738"/>
    </source>
</evidence>
<evidence type="ECO:0000313" key="9">
    <source>
        <dbReference type="EMBL" id="GID13254.1"/>
    </source>
</evidence>
<proteinExistence type="inferred from homology"/>
<comment type="similarity">
    <text evidence="2">Belongs to the class-I pyridoxal-phosphate-dependent aminotransferase family.</text>
</comment>
<evidence type="ECO:0000313" key="10">
    <source>
        <dbReference type="Proteomes" id="UP000612808"/>
    </source>
</evidence>
<dbReference type="SUPFAM" id="SSF53383">
    <property type="entry name" value="PLP-dependent transferases"/>
    <property type="match status" value="1"/>
</dbReference>
<sequence>MSGTTLDDYTDLYAQRVHGMKASEIRALFSVANRPEVVSLAGGSPYTAALPLDAIGEMVAELIQREGAPALNYCVGQGEAALREQICAVMAEEGVDASVGASPDDVVVTTGSQQALDLVARVFLDPGDVVLAEAPSYVGALGVFQAAEADVVHVQMDDDGLVPEALEEAIAAVAASGRRAKFLYTVPAFHNPAGVTLAEERRERILEICQRHHLLVLEDNPYGLLGFEEQPPAPLRSRARDGVLYLGTFSKTFAAGIRLGWILAPHAVRDKIVMASEASILCPPTFNQRIATRYFTTMPWREQLKVFRELYRERRDATLAALTDFMPDGVRWTHPGGGFYVWLTLPEALDSKAMMPRAINARVAYVPGTGFYADGSGTSHLRLSYCFPPPERLREGVRRLGHVIEEELSLRSTFGATGSAGAPRRVAGDVPPGIA</sequence>
<comment type="subunit">
    <text evidence="3">Homodimer.</text>
</comment>
<dbReference type="AlphaFoldDB" id="A0A8J3JAQ5"/>
<accession>A0A8J3JAQ5</accession>
<dbReference type="InterPro" id="IPR004839">
    <property type="entry name" value="Aminotransferase_I/II_large"/>
</dbReference>
<dbReference type="PANTHER" id="PTHR42790">
    <property type="entry name" value="AMINOTRANSFERASE"/>
    <property type="match status" value="1"/>
</dbReference>
<evidence type="ECO:0000256" key="4">
    <source>
        <dbReference type="ARBA" id="ARBA00022576"/>
    </source>
</evidence>
<feature type="domain" description="Aminotransferase class I/classII large" evidence="8">
    <location>
        <begin position="40"/>
        <end position="400"/>
    </location>
</feature>
<organism evidence="9 10">
    <name type="scientific">Actinocatenispora rupis</name>
    <dbReference type="NCBI Taxonomy" id="519421"/>
    <lineage>
        <taxon>Bacteria</taxon>
        <taxon>Bacillati</taxon>
        <taxon>Actinomycetota</taxon>
        <taxon>Actinomycetes</taxon>
        <taxon>Micromonosporales</taxon>
        <taxon>Micromonosporaceae</taxon>
        <taxon>Actinocatenispora</taxon>
    </lineage>
</organism>
<dbReference type="GO" id="GO:1901605">
    <property type="term" value="P:alpha-amino acid metabolic process"/>
    <property type="evidence" value="ECO:0007669"/>
    <property type="project" value="TreeGrafter"/>
</dbReference>
<dbReference type="GO" id="GO:0008483">
    <property type="term" value="F:transaminase activity"/>
    <property type="evidence" value="ECO:0007669"/>
    <property type="project" value="UniProtKB-KW"/>
</dbReference>
<dbReference type="InterPro" id="IPR050859">
    <property type="entry name" value="Class-I_PLP-dep_aminotransf"/>
</dbReference>
<evidence type="ECO:0000256" key="1">
    <source>
        <dbReference type="ARBA" id="ARBA00001933"/>
    </source>
</evidence>
<protein>
    <submittedName>
        <fullName evidence="9">GntR family transcriptional regulator</fullName>
    </submittedName>
</protein>
<dbReference type="InterPro" id="IPR015424">
    <property type="entry name" value="PyrdxlP-dep_Trfase"/>
</dbReference>
<evidence type="ECO:0000256" key="6">
    <source>
        <dbReference type="ARBA" id="ARBA00022898"/>
    </source>
</evidence>
<gene>
    <name evidence="9" type="primary">avtA</name>
    <name evidence="9" type="ORF">Aru02nite_41430</name>
</gene>
<dbReference type="InterPro" id="IPR015422">
    <property type="entry name" value="PyrdxlP-dep_Trfase_small"/>
</dbReference>
<dbReference type="Gene3D" id="3.90.1150.10">
    <property type="entry name" value="Aspartate Aminotransferase, domain 1"/>
    <property type="match status" value="1"/>
</dbReference>
<dbReference type="RefSeq" id="WP_203660071.1">
    <property type="nucleotide sequence ID" value="NZ_BAAAZM010000007.1"/>
</dbReference>
<dbReference type="FunFam" id="3.40.640.10:FF:000053">
    <property type="entry name" value="Aminotransferase, class I"/>
    <property type="match status" value="1"/>
</dbReference>
<dbReference type="Gene3D" id="3.40.640.10">
    <property type="entry name" value="Type I PLP-dependent aspartate aminotransferase-like (Major domain)"/>
    <property type="match status" value="1"/>
</dbReference>
<evidence type="ECO:0000259" key="8">
    <source>
        <dbReference type="Pfam" id="PF00155"/>
    </source>
</evidence>